<gene>
    <name evidence="1" type="ORF">TrCOL_g170</name>
</gene>
<dbReference type="EMBL" id="BRYA01000325">
    <property type="protein sequence ID" value="GMI47054.1"/>
    <property type="molecule type" value="Genomic_DNA"/>
</dbReference>
<proteinExistence type="predicted"/>
<name>A0A9W7GJU1_9STRA</name>
<accession>A0A9W7GJU1</accession>
<keyword evidence="2" id="KW-1185">Reference proteome</keyword>
<comment type="caution">
    <text evidence="1">The sequence shown here is derived from an EMBL/GenBank/DDBJ whole genome shotgun (WGS) entry which is preliminary data.</text>
</comment>
<evidence type="ECO:0000313" key="2">
    <source>
        <dbReference type="Proteomes" id="UP001165065"/>
    </source>
</evidence>
<protein>
    <submittedName>
        <fullName evidence="1">Uncharacterized protein</fullName>
    </submittedName>
</protein>
<organism evidence="1 2">
    <name type="scientific">Triparma columacea</name>
    <dbReference type="NCBI Taxonomy" id="722753"/>
    <lineage>
        <taxon>Eukaryota</taxon>
        <taxon>Sar</taxon>
        <taxon>Stramenopiles</taxon>
        <taxon>Ochrophyta</taxon>
        <taxon>Bolidophyceae</taxon>
        <taxon>Parmales</taxon>
        <taxon>Triparmaceae</taxon>
        <taxon>Triparma</taxon>
    </lineage>
</organism>
<reference evidence="2" key="1">
    <citation type="journal article" date="2023" name="Commun. Biol.">
        <title>Genome analysis of Parmales, the sister group of diatoms, reveals the evolutionary specialization of diatoms from phago-mixotrophs to photoautotrophs.</title>
        <authorList>
            <person name="Ban H."/>
            <person name="Sato S."/>
            <person name="Yoshikawa S."/>
            <person name="Yamada K."/>
            <person name="Nakamura Y."/>
            <person name="Ichinomiya M."/>
            <person name="Sato N."/>
            <person name="Blanc-Mathieu R."/>
            <person name="Endo H."/>
            <person name="Kuwata A."/>
            <person name="Ogata H."/>
        </authorList>
    </citation>
    <scope>NUCLEOTIDE SEQUENCE [LARGE SCALE GENOMIC DNA]</scope>
</reference>
<dbReference type="AlphaFoldDB" id="A0A9W7GJU1"/>
<evidence type="ECO:0000313" key="1">
    <source>
        <dbReference type="EMBL" id="GMI47054.1"/>
    </source>
</evidence>
<dbReference type="Proteomes" id="UP001165065">
    <property type="component" value="Unassembled WGS sequence"/>
</dbReference>
<sequence>MVLEFQLSSVFPDSPIKITCLDEYPVKVCITAKNGAQILKVWEGSQKKLFSKYKRDREATIKEIRSILEELKEDF</sequence>